<dbReference type="RefSeq" id="WP_257560088.1">
    <property type="nucleotide sequence ID" value="NZ_JANKBY010000021.1"/>
</dbReference>
<dbReference type="AlphaFoldDB" id="A0A9X2M8H9"/>
<dbReference type="Proteomes" id="UP001140817">
    <property type="component" value="Unassembled WGS sequence"/>
</dbReference>
<evidence type="ECO:0000313" key="1">
    <source>
        <dbReference type="EMBL" id="MCR1821824.1"/>
    </source>
</evidence>
<name>A0A9X2M8H9_9FIRM</name>
<sequence length="77" mass="8833">MGFKFESNFNLDGLLDEITTQIENDPEIFTSQNIGAKIQNICPVCECERTFEIIEDGKVKCLECETEMKLQLDVEIK</sequence>
<organism evidence="1 2">
    <name type="scientific">Terrisporobacter muris</name>
    <dbReference type="NCBI Taxonomy" id="2963284"/>
    <lineage>
        <taxon>Bacteria</taxon>
        <taxon>Bacillati</taxon>
        <taxon>Bacillota</taxon>
        <taxon>Clostridia</taxon>
        <taxon>Peptostreptococcales</taxon>
        <taxon>Peptostreptococcaceae</taxon>
        <taxon>Terrisporobacter</taxon>
    </lineage>
</organism>
<accession>A0A9X2M8H9</accession>
<keyword evidence="2" id="KW-1185">Reference proteome</keyword>
<protein>
    <submittedName>
        <fullName evidence="1">Uncharacterized protein</fullName>
    </submittedName>
</protein>
<comment type="caution">
    <text evidence="1">The sequence shown here is derived from an EMBL/GenBank/DDBJ whole genome shotgun (WGS) entry which is preliminary data.</text>
</comment>
<dbReference type="EMBL" id="JANKBY010000021">
    <property type="protein sequence ID" value="MCR1821824.1"/>
    <property type="molecule type" value="Genomic_DNA"/>
</dbReference>
<reference evidence="1" key="1">
    <citation type="submission" date="2022-07" db="EMBL/GenBank/DDBJ databases">
        <title>Enhanced cultured diversity of the mouse gut microbiota enables custom-made synthetic communities.</title>
        <authorList>
            <person name="Afrizal A."/>
        </authorList>
    </citation>
    <scope>NUCLEOTIDE SEQUENCE</scope>
    <source>
        <strain evidence="1">DSM 29186</strain>
    </source>
</reference>
<evidence type="ECO:0000313" key="2">
    <source>
        <dbReference type="Proteomes" id="UP001140817"/>
    </source>
</evidence>
<proteinExistence type="predicted"/>
<gene>
    <name evidence="1" type="ORF">NSA58_03390</name>
</gene>